<comment type="caution">
    <text evidence="1">The sequence shown here is derived from an EMBL/GenBank/DDBJ whole genome shotgun (WGS) entry which is preliminary data.</text>
</comment>
<feature type="non-terminal residue" evidence="1">
    <location>
        <position position="1"/>
    </location>
</feature>
<dbReference type="EMBL" id="BARV01036026">
    <property type="protein sequence ID" value="GAI49725.1"/>
    <property type="molecule type" value="Genomic_DNA"/>
</dbReference>
<sequence>RIRPYYFLTFSLSGSATPDALAGLKIDGANDIYQISPHTVEGSFPILSFEFQVHPTRDELITSFTDISGAAVPLIQGDKNVGMLKMTLSSNENTVIWDKLRVKRTGTGTDSDVGTVKIYRDEAPYEGTFNPANDSLITTGVNTFIDTLADITLLQPEVIGTTPRSYFVVLDVYQLAQVGKSIGIAISSSTYFTVEGVDIVKPVSFATTNLIVKEYADTITVTPLESTQTPTQ</sequence>
<protein>
    <submittedName>
        <fullName evidence="1">Uncharacterized protein</fullName>
    </submittedName>
</protein>
<gene>
    <name evidence="1" type="ORF">S06H3_56062</name>
</gene>
<reference evidence="1" key="1">
    <citation type="journal article" date="2014" name="Front. Microbiol.">
        <title>High frequency of phylogenetically diverse reductive dehalogenase-homologous genes in deep subseafloor sedimentary metagenomes.</title>
        <authorList>
            <person name="Kawai M."/>
            <person name="Futagami T."/>
            <person name="Toyoda A."/>
            <person name="Takaki Y."/>
            <person name="Nishi S."/>
            <person name="Hori S."/>
            <person name="Arai W."/>
            <person name="Tsubouchi T."/>
            <person name="Morono Y."/>
            <person name="Uchiyama I."/>
            <person name="Ito T."/>
            <person name="Fujiyama A."/>
            <person name="Inagaki F."/>
            <person name="Takami H."/>
        </authorList>
    </citation>
    <scope>NUCLEOTIDE SEQUENCE</scope>
    <source>
        <strain evidence="1">Expedition CK06-06</strain>
    </source>
</reference>
<accession>X1QFA8</accession>
<proteinExistence type="predicted"/>
<evidence type="ECO:0000313" key="1">
    <source>
        <dbReference type="EMBL" id="GAI49725.1"/>
    </source>
</evidence>
<name>X1QFA8_9ZZZZ</name>
<organism evidence="1">
    <name type="scientific">marine sediment metagenome</name>
    <dbReference type="NCBI Taxonomy" id="412755"/>
    <lineage>
        <taxon>unclassified sequences</taxon>
        <taxon>metagenomes</taxon>
        <taxon>ecological metagenomes</taxon>
    </lineage>
</organism>
<dbReference type="AlphaFoldDB" id="X1QFA8"/>
<feature type="non-terminal residue" evidence="1">
    <location>
        <position position="232"/>
    </location>
</feature>